<dbReference type="Pfam" id="PF12552">
    <property type="entry name" value="DUF3741"/>
    <property type="match status" value="1"/>
</dbReference>
<dbReference type="InterPro" id="IPR025486">
    <property type="entry name" value="DUF4378"/>
</dbReference>
<organism evidence="3 4">
    <name type="scientific">Platanthera zijinensis</name>
    <dbReference type="NCBI Taxonomy" id="2320716"/>
    <lineage>
        <taxon>Eukaryota</taxon>
        <taxon>Viridiplantae</taxon>
        <taxon>Streptophyta</taxon>
        <taxon>Embryophyta</taxon>
        <taxon>Tracheophyta</taxon>
        <taxon>Spermatophyta</taxon>
        <taxon>Magnoliopsida</taxon>
        <taxon>Liliopsida</taxon>
        <taxon>Asparagales</taxon>
        <taxon>Orchidaceae</taxon>
        <taxon>Orchidoideae</taxon>
        <taxon>Orchideae</taxon>
        <taxon>Orchidinae</taxon>
        <taxon>Platanthera</taxon>
    </lineage>
</organism>
<dbReference type="PANTHER" id="PTHR47212">
    <property type="entry name" value="ADHESIN-LIKE PROTEIN, PUTATIVE (DUF3741)-RELATED"/>
    <property type="match status" value="1"/>
</dbReference>
<name>A0AAP0BWD2_9ASPA</name>
<dbReference type="EMBL" id="JBBWWQ010000003">
    <property type="protein sequence ID" value="KAK8952192.1"/>
    <property type="molecule type" value="Genomic_DNA"/>
</dbReference>
<dbReference type="InterPro" id="IPR022212">
    <property type="entry name" value="DUF3741"/>
</dbReference>
<dbReference type="Proteomes" id="UP001418222">
    <property type="component" value="Unassembled WGS sequence"/>
</dbReference>
<protein>
    <recommendedName>
        <fullName evidence="5">DUF4378 domain-containing protein</fullName>
    </recommendedName>
</protein>
<evidence type="ECO:0000313" key="3">
    <source>
        <dbReference type="EMBL" id="KAK8952192.1"/>
    </source>
</evidence>
<keyword evidence="4" id="KW-1185">Reference proteome</keyword>
<proteinExistence type="predicted"/>
<evidence type="ECO:0000259" key="1">
    <source>
        <dbReference type="Pfam" id="PF12552"/>
    </source>
</evidence>
<evidence type="ECO:0008006" key="5">
    <source>
        <dbReference type="Google" id="ProtNLM"/>
    </source>
</evidence>
<evidence type="ECO:0000313" key="4">
    <source>
        <dbReference type="Proteomes" id="UP001418222"/>
    </source>
</evidence>
<accession>A0AAP0BWD2</accession>
<evidence type="ECO:0000259" key="2">
    <source>
        <dbReference type="Pfam" id="PF14309"/>
    </source>
</evidence>
<gene>
    <name evidence="3" type="ORF">KSP39_PZI004865</name>
</gene>
<reference evidence="3 4" key="1">
    <citation type="journal article" date="2022" name="Nat. Plants">
        <title>Genomes of leafy and leafless Platanthera orchids illuminate the evolution of mycoheterotrophy.</title>
        <authorList>
            <person name="Li M.H."/>
            <person name="Liu K.W."/>
            <person name="Li Z."/>
            <person name="Lu H.C."/>
            <person name="Ye Q.L."/>
            <person name="Zhang D."/>
            <person name="Wang J.Y."/>
            <person name="Li Y.F."/>
            <person name="Zhong Z.M."/>
            <person name="Liu X."/>
            <person name="Yu X."/>
            <person name="Liu D.K."/>
            <person name="Tu X.D."/>
            <person name="Liu B."/>
            <person name="Hao Y."/>
            <person name="Liao X.Y."/>
            <person name="Jiang Y.T."/>
            <person name="Sun W.H."/>
            <person name="Chen J."/>
            <person name="Chen Y.Q."/>
            <person name="Ai Y."/>
            <person name="Zhai J.W."/>
            <person name="Wu S.S."/>
            <person name="Zhou Z."/>
            <person name="Hsiao Y.Y."/>
            <person name="Wu W.L."/>
            <person name="Chen Y.Y."/>
            <person name="Lin Y.F."/>
            <person name="Hsu J.L."/>
            <person name="Li C.Y."/>
            <person name="Wang Z.W."/>
            <person name="Zhao X."/>
            <person name="Zhong W.Y."/>
            <person name="Ma X.K."/>
            <person name="Ma L."/>
            <person name="Huang J."/>
            <person name="Chen G.Z."/>
            <person name="Huang M.Z."/>
            <person name="Huang L."/>
            <person name="Peng D.H."/>
            <person name="Luo Y.B."/>
            <person name="Zou S.Q."/>
            <person name="Chen S.P."/>
            <person name="Lan S."/>
            <person name="Tsai W.C."/>
            <person name="Van de Peer Y."/>
            <person name="Liu Z.J."/>
        </authorList>
    </citation>
    <scope>NUCLEOTIDE SEQUENCE [LARGE SCALE GENOMIC DNA]</scope>
    <source>
        <strain evidence="3">Lor287</strain>
    </source>
</reference>
<feature type="domain" description="DUF4378" evidence="2">
    <location>
        <begin position="737"/>
        <end position="838"/>
    </location>
</feature>
<feature type="domain" description="DUF3741" evidence="1">
    <location>
        <begin position="224"/>
        <end position="267"/>
    </location>
</feature>
<dbReference type="PANTHER" id="PTHR47212:SF4">
    <property type="entry name" value="ADHESIN-LIKE PROTEIN, PUTATIVE (DUF3741)-RELATED"/>
    <property type="match status" value="1"/>
</dbReference>
<dbReference type="Pfam" id="PF14309">
    <property type="entry name" value="DUF4378"/>
    <property type="match status" value="1"/>
</dbReference>
<comment type="caution">
    <text evidence="3">The sequence shown here is derived from an EMBL/GenBank/DDBJ whole genome shotgun (WGS) entry which is preliminary data.</text>
</comment>
<dbReference type="AlphaFoldDB" id="A0AAP0BWD2"/>
<sequence>MGKKDREGSSVSEKENVSCLWRFVNIFQLGESYGPRKLLEDPKQWRGGHPGINLGGNGLEHTSAGKYEHDANDVDISGVMPAHSHLPNIKALIDEEMSKERTSKSSSYNFKLYQKTAKNNKNDSDPLINNLLDSAQVVMEQLTCKEPVECSNFIFDLAALMIEFYSVSRHCPDMYAEKDFDLCTPSRSCSHKKHIKFDESDSHLDKGRSMLREALIVEAEVFLSQKIDDAKRLAGDGVIHSEEFMDALEILNSNKELFVRLIQDSNSLVFKHSQEFLKQRITDFSKLEVDQCLEEMAHFEDKLDDPGRNGKSCSNQMLLKQKVQYFSKKDRCKGKTASKIHNTLEEMSRIVVLKPRLSRNNGDAAIESPYSSAQPNDTNKYEKNTDKFVSYFSFREIKRKLRRIIGESRKEQGLTFSDGLLNRTPLSYNASTNSCRMTSTENSIKSFPEKTECRTENTGQSSLASLFRGESFSDETDGHFVEKLFTDYRTNNSTNNKEFNSLQKLLSSSDNLCSPKYSPHVVKDQTLSPYEMISSPELHSVCDTPILKGTVETSFDLDAEMIPINSVAANDIVEMKDETCDGEFNTKEQNVDTENSFSCERFEEESSTPSEQDTQNEKPRILIASASTPPSSLIINEHVSSEFIVDKPDRPSPVSVLEPFFIEDDASPDRPSIKDSFTIAELLMPLQPNYLNNREDSAIVITTSDYSIPRQRCCSSELLPRSSVFDEIKALNLYGEDPKLISDCVNEAFLERKDPQFQTYPCVYFLKSTVRPPILTEDLIIQEVCKTIESYLSSQFQCTLNDIMRKDMGCTKWMDLRLQMEWIIAEIGCSIFDELMEEIIVELPL</sequence>